<organism evidence="1 2">
    <name type="scientific">Sphagnurus paluster</name>
    <dbReference type="NCBI Taxonomy" id="117069"/>
    <lineage>
        <taxon>Eukaryota</taxon>
        <taxon>Fungi</taxon>
        <taxon>Dikarya</taxon>
        <taxon>Basidiomycota</taxon>
        <taxon>Agaricomycotina</taxon>
        <taxon>Agaricomycetes</taxon>
        <taxon>Agaricomycetidae</taxon>
        <taxon>Agaricales</taxon>
        <taxon>Tricholomatineae</taxon>
        <taxon>Lyophyllaceae</taxon>
        <taxon>Sphagnurus</taxon>
    </lineage>
</organism>
<evidence type="ECO:0000313" key="2">
    <source>
        <dbReference type="Proteomes" id="UP000717328"/>
    </source>
</evidence>
<dbReference type="AlphaFoldDB" id="A0A9P7GLV1"/>
<protein>
    <submittedName>
        <fullName evidence="1">Uncharacterized protein</fullName>
    </submittedName>
</protein>
<comment type="caution">
    <text evidence="1">The sequence shown here is derived from an EMBL/GenBank/DDBJ whole genome shotgun (WGS) entry which is preliminary data.</text>
</comment>
<dbReference type="OrthoDB" id="3364808at2759"/>
<keyword evidence="2" id="KW-1185">Reference proteome</keyword>
<reference evidence="1" key="1">
    <citation type="submission" date="2021-02" db="EMBL/GenBank/DDBJ databases">
        <authorList>
            <person name="Nieuwenhuis M."/>
            <person name="Van De Peppel L.J.J."/>
        </authorList>
    </citation>
    <scope>NUCLEOTIDE SEQUENCE</scope>
    <source>
        <strain evidence="1">D49</strain>
    </source>
</reference>
<accession>A0A9P7GLV1</accession>
<gene>
    <name evidence="1" type="ORF">H0H81_002549</name>
</gene>
<proteinExistence type="predicted"/>
<reference evidence="1" key="2">
    <citation type="submission" date="2021-10" db="EMBL/GenBank/DDBJ databases">
        <title>Phylogenomics reveals ancestral predisposition of the termite-cultivated fungus Termitomyces towards a domesticated lifestyle.</title>
        <authorList>
            <person name="Auxier B."/>
            <person name="Grum-Grzhimaylo A."/>
            <person name="Cardenas M.E."/>
            <person name="Lodge J.D."/>
            <person name="Laessoe T."/>
            <person name="Pedersen O."/>
            <person name="Smith M.E."/>
            <person name="Kuyper T.W."/>
            <person name="Franco-Molano E.A."/>
            <person name="Baroni T.J."/>
            <person name="Aanen D.K."/>
        </authorList>
    </citation>
    <scope>NUCLEOTIDE SEQUENCE</scope>
    <source>
        <strain evidence="1">D49</strain>
    </source>
</reference>
<dbReference type="EMBL" id="JABCKI010000788">
    <property type="protein sequence ID" value="KAG5649675.1"/>
    <property type="molecule type" value="Genomic_DNA"/>
</dbReference>
<name>A0A9P7GLV1_9AGAR</name>
<evidence type="ECO:0000313" key="1">
    <source>
        <dbReference type="EMBL" id="KAG5649675.1"/>
    </source>
</evidence>
<dbReference type="Proteomes" id="UP000717328">
    <property type="component" value="Unassembled WGS sequence"/>
</dbReference>
<sequence length="200" mass="22688">MSEDPANFSFSQEQLRNIGVLAEDVPELAKSALRFMQTCSDLISDEVTKVTVVSKYAPSNYKRVCYYNRIAGEGECPKLVYRSNYSTPFDESKSRFSKAIVKSIYSTNDMPLGKVWNDVLETICTTVKAAMDNYSSIKVCRFYSHGDALGSCPEVQCTTQKHTPKQWVGYRLCKLPPKQTKSKKGMQSPFWLPELDQFVE</sequence>